<dbReference type="EMBL" id="MT161381">
    <property type="protein sequence ID" value="QJB21765.1"/>
    <property type="molecule type" value="Genomic_DNA"/>
</dbReference>
<accession>A0A858NPD2</accession>
<evidence type="ECO:0000313" key="1">
    <source>
        <dbReference type="EMBL" id="QJB21765.1"/>
    </source>
</evidence>
<gene>
    <name evidence="1" type="ORF">XccvBFoX1_gp26</name>
</gene>
<proteinExistence type="predicted"/>
<keyword evidence="2" id="KW-1185">Reference proteome</keyword>
<sequence>MRVTCWTKSHGDITALLTRRFFARSWRQTRRLPTMARSYRAGSWSSFLTLRRPHLHGPEWCCGIKAGIPH</sequence>
<evidence type="ECO:0000313" key="2">
    <source>
        <dbReference type="Proteomes" id="UP000671938"/>
    </source>
</evidence>
<organism evidence="1 2">
    <name type="scientific">Xanthomonas phage FoX1</name>
    <dbReference type="NCBI Taxonomy" id="2723897"/>
    <lineage>
        <taxon>Viruses</taxon>
        <taxon>Duplodnaviria</taxon>
        <taxon>Heunggongvirae</taxon>
        <taxon>Uroviricota</taxon>
        <taxon>Caudoviricetes</taxon>
        <taxon>Foxunavirus</taxon>
        <taxon>Foxunavirus fox1</taxon>
    </lineage>
</organism>
<dbReference type="Proteomes" id="UP000671938">
    <property type="component" value="Segment"/>
</dbReference>
<name>A0A858NPD2_9CAUD</name>
<reference evidence="2" key="1">
    <citation type="submission" date="2020-03" db="EMBL/GenBank/DDBJ databases">
        <title>Development of an integrated pest management strategy to control Xanthomonas campestris pv. campestris by using bacteriophages.</title>
        <authorList>
            <person name="Holtappels D."/>
            <person name="Rombouts S."/>
            <person name="Lavigne R."/>
            <person name="Wagemans J."/>
        </authorList>
    </citation>
    <scope>NUCLEOTIDE SEQUENCE [LARGE SCALE GENOMIC DNA]</scope>
</reference>
<protein>
    <submittedName>
        <fullName evidence="1">Putative tail protein</fullName>
    </submittedName>
</protein>